<dbReference type="RefSeq" id="WP_034986893.1">
    <property type="nucleotide sequence ID" value="NZ_AYZF01000017.1"/>
</dbReference>
<reference evidence="2 3" key="1">
    <citation type="journal article" date="2015" name="Genome Announc.">
        <title>Expanding the biotechnology potential of lactobacilli through comparative genomics of 213 strains and associated genera.</title>
        <authorList>
            <person name="Sun Z."/>
            <person name="Harris H.M."/>
            <person name="McCann A."/>
            <person name="Guo C."/>
            <person name="Argimon S."/>
            <person name="Zhang W."/>
            <person name="Yang X."/>
            <person name="Jeffery I.B."/>
            <person name="Cooney J.C."/>
            <person name="Kagawa T.F."/>
            <person name="Liu W."/>
            <person name="Song Y."/>
            <person name="Salvetti E."/>
            <person name="Wrobel A."/>
            <person name="Rasinkangas P."/>
            <person name="Parkhill J."/>
            <person name="Rea M.C."/>
            <person name="O'Sullivan O."/>
            <person name="Ritari J."/>
            <person name="Douillard F.P."/>
            <person name="Paul Ross R."/>
            <person name="Yang R."/>
            <person name="Briner A.E."/>
            <person name="Felis G.E."/>
            <person name="de Vos W.M."/>
            <person name="Barrangou R."/>
            <person name="Klaenhammer T.R."/>
            <person name="Caufield P.W."/>
            <person name="Cui Y."/>
            <person name="Zhang H."/>
            <person name="O'Toole P.W."/>
        </authorList>
    </citation>
    <scope>NUCLEOTIDE SEQUENCE [LARGE SCALE GENOMIC DNA]</scope>
    <source>
        <strain evidence="2 3">DSM 21376</strain>
    </source>
</reference>
<dbReference type="GO" id="GO:0008745">
    <property type="term" value="F:N-acetylmuramoyl-L-alanine amidase activity"/>
    <property type="evidence" value="ECO:0007669"/>
    <property type="project" value="InterPro"/>
</dbReference>
<dbReference type="Pfam" id="PF01520">
    <property type="entry name" value="Amidase_3"/>
    <property type="match status" value="1"/>
</dbReference>
<proteinExistence type="predicted"/>
<accession>A0A023CV40</accession>
<dbReference type="OrthoDB" id="9806267at2"/>
<dbReference type="GO" id="GO:0009253">
    <property type="term" value="P:peptidoglycan catabolic process"/>
    <property type="evidence" value="ECO:0007669"/>
    <property type="project" value="InterPro"/>
</dbReference>
<dbReference type="Proteomes" id="UP000050961">
    <property type="component" value="Unassembled WGS sequence"/>
</dbReference>
<dbReference type="PANTHER" id="PTHR30404:SF7">
    <property type="entry name" value="CELL WALL AMIDASE LYTH-RELATED"/>
    <property type="match status" value="1"/>
</dbReference>
<dbReference type="SMART" id="SM00646">
    <property type="entry name" value="Ami_3"/>
    <property type="match status" value="1"/>
</dbReference>
<gene>
    <name evidence="2" type="ORF">FD15_GL001957</name>
</gene>
<keyword evidence="3" id="KW-1185">Reference proteome</keyword>
<evidence type="ECO:0000313" key="2">
    <source>
        <dbReference type="EMBL" id="KRN05403.1"/>
    </source>
</evidence>
<sequence length="281" mass="31981">MHTKKKKYSNYVLGFLILLLTLILLYRTTGYFKQIVIETTNAELKKGPGIEYKTIARVKEKERVTVIRTKYHWSYVKTADNHLGWIADWMIDPQKPHKVASLANATIVLDPGHGGSDSGALSSTGKMEKTYTLIVAKKVAHHLRERGAKVYLTRQKDVYATLKSRSDLANAVHADAFISFHFDSSPQENGASGFTTYYYHRKLSSRLARSVNTQLNNLPLTNRGIAFGDFYVLRNNNFPALLLEMGYINSERDFEQIRSRTYQNKVAADVFSGLEKYFSHS</sequence>
<dbReference type="Gene3D" id="2.30.30.40">
    <property type="entry name" value="SH3 Domains"/>
    <property type="match status" value="1"/>
</dbReference>
<dbReference type="SUPFAM" id="SSF53187">
    <property type="entry name" value="Zn-dependent exopeptidases"/>
    <property type="match status" value="1"/>
</dbReference>
<evidence type="ECO:0000313" key="3">
    <source>
        <dbReference type="Proteomes" id="UP000050961"/>
    </source>
</evidence>
<dbReference type="eggNOG" id="COG0860">
    <property type="taxonomic scope" value="Bacteria"/>
</dbReference>
<dbReference type="GO" id="GO:0030288">
    <property type="term" value="C:outer membrane-bounded periplasmic space"/>
    <property type="evidence" value="ECO:0007669"/>
    <property type="project" value="TreeGrafter"/>
</dbReference>
<name>A0A023CV40_9LACO</name>
<dbReference type="CDD" id="cd02696">
    <property type="entry name" value="MurNAc-LAA"/>
    <property type="match status" value="1"/>
</dbReference>
<dbReference type="EMBL" id="AYZF01000017">
    <property type="protein sequence ID" value="KRN05403.1"/>
    <property type="molecule type" value="Genomic_DNA"/>
</dbReference>
<dbReference type="InterPro" id="IPR050695">
    <property type="entry name" value="N-acetylmuramoyl_amidase_3"/>
</dbReference>
<dbReference type="AlphaFoldDB" id="A0A023CV40"/>
<dbReference type="STRING" id="1423806.FD15_GL001957"/>
<dbReference type="PATRIC" id="fig|1423806.3.peg.1993"/>
<feature type="domain" description="MurNAc-LAA" evidence="1">
    <location>
        <begin position="166"/>
        <end position="275"/>
    </location>
</feature>
<evidence type="ECO:0000259" key="1">
    <source>
        <dbReference type="SMART" id="SM00646"/>
    </source>
</evidence>
<protein>
    <submittedName>
        <fullName evidence="2">N-acetylmuramoyl-L-alanine amidase</fullName>
    </submittedName>
</protein>
<comment type="caution">
    <text evidence="2">The sequence shown here is derived from an EMBL/GenBank/DDBJ whole genome shotgun (WGS) entry which is preliminary data.</text>
</comment>
<dbReference type="Gene3D" id="3.40.630.40">
    <property type="entry name" value="Zn-dependent exopeptidases"/>
    <property type="match status" value="1"/>
</dbReference>
<organism evidence="2 3">
    <name type="scientific">Liquorilactobacillus sucicola DSM 21376 = JCM 15457</name>
    <dbReference type="NCBI Taxonomy" id="1423806"/>
    <lineage>
        <taxon>Bacteria</taxon>
        <taxon>Bacillati</taxon>
        <taxon>Bacillota</taxon>
        <taxon>Bacilli</taxon>
        <taxon>Lactobacillales</taxon>
        <taxon>Lactobacillaceae</taxon>
        <taxon>Liquorilactobacillus</taxon>
    </lineage>
</organism>
<dbReference type="PANTHER" id="PTHR30404">
    <property type="entry name" value="N-ACETYLMURAMOYL-L-ALANINE AMIDASE"/>
    <property type="match status" value="1"/>
</dbReference>
<dbReference type="InterPro" id="IPR002508">
    <property type="entry name" value="MurNAc-LAA_cat"/>
</dbReference>